<sequence length="92" mass="10101">MIYFIIGFAVLFILMLLVGINDPTGGTSMKGWCYQYLVVALVFDALAVFALFYQNDLLTELLLGVASGSATVLGIHVAHHIKEENDEKGHKN</sequence>
<reference evidence="2 3" key="1">
    <citation type="submission" date="2015-06" db="EMBL/GenBank/DDBJ databases">
        <title>New insights into the roles of widespread benthic archaea in carbon and nitrogen cycling.</title>
        <authorList>
            <person name="Lazar C.S."/>
            <person name="Baker B.J."/>
            <person name="Seitz K.W."/>
            <person name="Hyde A.S."/>
            <person name="Dick G.J."/>
            <person name="Hinrichs K.-U."/>
            <person name="Teske A.P."/>
        </authorList>
    </citation>
    <scope>NUCLEOTIDE SEQUENCE [LARGE SCALE GENOMIC DNA]</scope>
    <source>
        <strain evidence="2">SG8-32-1</strain>
    </source>
</reference>
<feature type="transmembrane region" description="Helical" evidence="1">
    <location>
        <begin position="35"/>
        <end position="53"/>
    </location>
</feature>
<comment type="caution">
    <text evidence="2">The sequence shown here is derived from an EMBL/GenBank/DDBJ whole genome shotgun (WGS) entry which is preliminary data.</text>
</comment>
<accession>A0A0M0BZE2</accession>
<organism evidence="2 3">
    <name type="scientific">miscellaneous Crenarchaeota group-1 archaeon SG8-32-1</name>
    <dbReference type="NCBI Taxonomy" id="1685124"/>
    <lineage>
        <taxon>Archaea</taxon>
        <taxon>Candidatus Bathyarchaeota</taxon>
        <taxon>MCG-1</taxon>
    </lineage>
</organism>
<keyword evidence="1" id="KW-0812">Transmembrane</keyword>
<evidence type="ECO:0000313" key="3">
    <source>
        <dbReference type="Proteomes" id="UP000037237"/>
    </source>
</evidence>
<proteinExistence type="predicted"/>
<evidence type="ECO:0000256" key="1">
    <source>
        <dbReference type="SAM" id="Phobius"/>
    </source>
</evidence>
<keyword evidence="1" id="KW-0472">Membrane</keyword>
<gene>
    <name evidence="2" type="ORF">AC477_01450</name>
</gene>
<dbReference type="Proteomes" id="UP000037237">
    <property type="component" value="Unassembled WGS sequence"/>
</dbReference>
<protein>
    <submittedName>
        <fullName evidence="2">Uncharacterized protein</fullName>
    </submittedName>
</protein>
<name>A0A0M0BZE2_9ARCH</name>
<keyword evidence="1" id="KW-1133">Transmembrane helix</keyword>
<evidence type="ECO:0000313" key="2">
    <source>
        <dbReference type="EMBL" id="KON33531.1"/>
    </source>
</evidence>
<dbReference type="EMBL" id="LFWU01000028">
    <property type="protein sequence ID" value="KON33531.1"/>
    <property type="molecule type" value="Genomic_DNA"/>
</dbReference>
<dbReference type="AlphaFoldDB" id="A0A0M0BZE2"/>